<accession>A0A4Y9QP09</accession>
<reference evidence="2 3" key="1">
    <citation type="submission" date="2019-03" db="EMBL/GenBank/DDBJ databases">
        <title>Algoriphagus sp. nov, a new strain isolated from root system soil of mangrove plant Kandelia.</title>
        <authorList>
            <person name="Yin Q."/>
            <person name="Wang K."/>
            <person name="Song Z."/>
        </authorList>
    </citation>
    <scope>NUCLEOTIDE SEQUENCE [LARGE SCALE GENOMIC DNA]</scope>
    <source>
        <strain evidence="2 3">XY-J91</strain>
    </source>
</reference>
<protein>
    <submittedName>
        <fullName evidence="2">Uncharacterized protein</fullName>
    </submittedName>
</protein>
<feature type="signal peptide" evidence="1">
    <location>
        <begin position="1"/>
        <end position="19"/>
    </location>
</feature>
<name>A0A4Y9QP09_9BACT</name>
<comment type="caution">
    <text evidence="2">The sequence shown here is derived from an EMBL/GenBank/DDBJ whole genome shotgun (WGS) entry which is preliminary data.</text>
</comment>
<sequence>MKNLLTLITLLAMSFSLQAQDNATARGGVTFASFNDFDPKKDFHAPYDKPIKNSTKAGLIKGSIHFKDITSGAVFLGKGQQRETVTAWAVLEGVSDQTRQEIADEFAASFQEKLASIGGLELTESSAFKSTSAYAKNSEKADKTEDNGKLIGQVKVKTAEDMAYNRFDFVFTPGPYSKIAKESGSDVYSYDIIVDFARFDIDATRWKSDGYGPGYDFINTKTSSNVMPQVSIKQSNSADRTKLVNTNFTLINEKKQMANILLMKNLFYNENYATEVDAYKGAFPEEISKGLSLNTTNTGTFVIKADEAKYKEVVLKALDAYADLIIEQIKAVR</sequence>
<dbReference type="AlphaFoldDB" id="A0A4Y9QP09"/>
<gene>
    <name evidence="2" type="ORF">E4S40_10115</name>
</gene>
<evidence type="ECO:0000313" key="2">
    <source>
        <dbReference type="EMBL" id="TFV94371.1"/>
    </source>
</evidence>
<feature type="chain" id="PRO_5021494312" evidence="1">
    <location>
        <begin position="20"/>
        <end position="333"/>
    </location>
</feature>
<dbReference type="EMBL" id="SPSB01000003">
    <property type="protein sequence ID" value="TFV94371.1"/>
    <property type="molecule type" value="Genomic_DNA"/>
</dbReference>
<dbReference type="OrthoDB" id="817809at2"/>
<proteinExistence type="predicted"/>
<evidence type="ECO:0000256" key="1">
    <source>
        <dbReference type="SAM" id="SignalP"/>
    </source>
</evidence>
<evidence type="ECO:0000313" key="3">
    <source>
        <dbReference type="Proteomes" id="UP000297647"/>
    </source>
</evidence>
<dbReference type="Proteomes" id="UP000297647">
    <property type="component" value="Unassembled WGS sequence"/>
</dbReference>
<keyword evidence="1" id="KW-0732">Signal</keyword>
<dbReference type="RefSeq" id="WP_135073636.1">
    <property type="nucleotide sequence ID" value="NZ_SPSB01000003.1"/>
</dbReference>
<keyword evidence="3" id="KW-1185">Reference proteome</keyword>
<organism evidence="2 3">
    <name type="scientific">Algoriphagus kandeliae</name>
    <dbReference type="NCBI Taxonomy" id="2562278"/>
    <lineage>
        <taxon>Bacteria</taxon>
        <taxon>Pseudomonadati</taxon>
        <taxon>Bacteroidota</taxon>
        <taxon>Cytophagia</taxon>
        <taxon>Cytophagales</taxon>
        <taxon>Cyclobacteriaceae</taxon>
        <taxon>Algoriphagus</taxon>
    </lineage>
</organism>